<protein>
    <submittedName>
        <fullName evidence="9">SSD domain-containing protein</fullName>
    </submittedName>
</protein>
<dbReference type="GO" id="GO:0005524">
    <property type="term" value="F:ATP binding"/>
    <property type="evidence" value="ECO:0007669"/>
    <property type="project" value="UniProtKB-KW"/>
</dbReference>
<keyword evidence="6" id="KW-0812">Transmembrane</keyword>
<evidence type="ECO:0000256" key="1">
    <source>
        <dbReference type="ARBA" id="ARBA00004127"/>
    </source>
</evidence>
<keyword evidence="6" id="KW-0472">Membrane</keyword>
<dbReference type="Proteomes" id="UP000275846">
    <property type="component" value="Unassembled WGS sequence"/>
</dbReference>
<dbReference type="InterPro" id="IPR050173">
    <property type="entry name" value="ABC_transporter_C-like"/>
</dbReference>
<evidence type="ECO:0000256" key="2">
    <source>
        <dbReference type="ARBA" id="ARBA00022737"/>
    </source>
</evidence>
<dbReference type="GO" id="GO:0042626">
    <property type="term" value="F:ATPase-coupled transmembrane transporter activity"/>
    <property type="evidence" value="ECO:0007669"/>
    <property type="project" value="TreeGrafter"/>
</dbReference>
<reference evidence="7 8" key="2">
    <citation type="submission" date="2018-11" db="EMBL/GenBank/DDBJ databases">
        <authorList>
            <consortium name="Pathogen Informatics"/>
        </authorList>
    </citation>
    <scope>NUCLEOTIDE SEQUENCE [LARGE SCALE GENOMIC DNA]</scope>
    <source>
        <strain evidence="7 8">NST_G2</strain>
    </source>
</reference>
<comment type="subcellular location">
    <subcellularLocation>
        <location evidence="1">Endomembrane system</location>
        <topology evidence="1">Multi-pass membrane protein</topology>
    </subcellularLocation>
</comment>
<keyword evidence="4" id="KW-0067">ATP-binding</keyword>
<reference evidence="9" key="1">
    <citation type="submission" date="2016-06" db="UniProtKB">
        <authorList>
            <consortium name="WormBaseParasite"/>
        </authorList>
    </citation>
    <scope>IDENTIFICATION</scope>
</reference>
<dbReference type="EMBL" id="UYSU01033604">
    <property type="protein sequence ID" value="VDL92627.1"/>
    <property type="molecule type" value="Genomic_DNA"/>
</dbReference>
<dbReference type="GO" id="GO:0016020">
    <property type="term" value="C:membrane"/>
    <property type="evidence" value="ECO:0007669"/>
    <property type="project" value="TreeGrafter"/>
</dbReference>
<dbReference type="PANTHER" id="PTHR24223:SF443">
    <property type="entry name" value="MULTIDRUG-RESISTANCE LIKE PROTEIN 1, ISOFORM I"/>
    <property type="match status" value="1"/>
</dbReference>
<dbReference type="AlphaFoldDB" id="A0A183SPU4"/>
<evidence type="ECO:0000313" key="7">
    <source>
        <dbReference type="EMBL" id="VDL92627.1"/>
    </source>
</evidence>
<keyword evidence="3" id="KW-0547">Nucleotide-binding</keyword>
<gene>
    <name evidence="7" type="ORF">SSLN_LOCUS6242</name>
</gene>
<evidence type="ECO:0000313" key="8">
    <source>
        <dbReference type="Proteomes" id="UP000275846"/>
    </source>
</evidence>
<keyword evidence="6" id="KW-1133">Transmembrane helix</keyword>
<feature type="transmembrane region" description="Helical" evidence="6">
    <location>
        <begin position="294"/>
        <end position="315"/>
    </location>
</feature>
<feature type="transmembrane region" description="Helical" evidence="6">
    <location>
        <begin position="165"/>
        <end position="187"/>
    </location>
</feature>
<evidence type="ECO:0000256" key="5">
    <source>
        <dbReference type="SAM" id="MobiDB-lite"/>
    </source>
</evidence>
<dbReference type="STRING" id="70667.A0A183SPU4"/>
<keyword evidence="2" id="KW-0677">Repeat</keyword>
<organism evidence="9">
    <name type="scientific">Schistocephalus solidus</name>
    <name type="common">Tapeworm</name>
    <dbReference type="NCBI Taxonomy" id="70667"/>
    <lineage>
        <taxon>Eukaryota</taxon>
        <taxon>Metazoa</taxon>
        <taxon>Spiralia</taxon>
        <taxon>Lophotrochozoa</taxon>
        <taxon>Platyhelminthes</taxon>
        <taxon>Cestoda</taxon>
        <taxon>Eucestoda</taxon>
        <taxon>Diphyllobothriidea</taxon>
        <taxon>Diphyllobothriidae</taxon>
        <taxon>Schistocephalus</taxon>
    </lineage>
</organism>
<feature type="compositionally biased region" description="Polar residues" evidence="5">
    <location>
        <begin position="48"/>
        <end position="66"/>
    </location>
</feature>
<dbReference type="WBParaSite" id="SSLN_0000643901-mRNA-1">
    <property type="protein sequence ID" value="SSLN_0000643901-mRNA-1"/>
    <property type="gene ID" value="SSLN_0000643901"/>
</dbReference>
<proteinExistence type="predicted"/>
<evidence type="ECO:0000313" key="9">
    <source>
        <dbReference type="WBParaSite" id="SSLN_0000643901-mRNA-1"/>
    </source>
</evidence>
<accession>A0A183SPU4</accession>
<evidence type="ECO:0000256" key="6">
    <source>
        <dbReference type="SAM" id="Phobius"/>
    </source>
</evidence>
<name>A0A183SPU4_SCHSO</name>
<feature type="transmembrane region" description="Helical" evidence="6">
    <location>
        <begin position="241"/>
        <end position="262"/>
    </location>
</feature>
<evidence type="ECO:0000256" key="4">
    <source>
        <dbReference type="ARBA" id="ARBA00022840"/>
    </source>
</evidence>
<sequence>MCPWGLLSPVLLPNSSLRKNPPDTTERDMAKSEGHSLQGPKRLGKTGSRLQSTQLLTDPQRTTDSSAPAPVKVTCTSILKRHYYSTMVNLLPKEEILPPDSCFQVDKSPLEKVQTHESVQKSTPLQTGFAKDDTQYPQVENEIFFQEMDRYEEDICQGRVSFQAYLTYIAVRGILLTVIAVISYAVYASTMAFRNKWLQKFADDENLLVAGKILMDPAANQNARYQAAQDLLSISHYYLSVYSWLGLVLTVCVCVFVITSVVSSFKASKMLNCMFPTFTATFTVAMREDMPPGMAGFLITCGLTIADSLSLSWLVKRTAQMESSAVAIERIKEYTKVSSILLK</sequence>
<keyword evidence="8" id="KW-1185">Reference proteome</keyword>
<dbReference type="GO" id="GO:0012505">
    <property type="term" value="C:endomembrane system"/>
    <property type="evidence" value="ECO:0007669"/>
    <property type="project" value="UniProtKB-SubCell"/>
</dbReference>
<dbReference type="PANTHER" id="PTHR24223">
    <property type="entry name" value="ATP-BINDING CASSETTE SUB-FAMILY C"/>
    <property type="match status" value="1"/>
</dbReference>
<feature type="compositionally biased region" description="Basic and acidic residues" evidence="5">
    <location>
        <begin position="20"/>
        <end position="34"/>
    </location>
</feature>
<feature type="region of interest" description="Disordered" evidence="5">
    <location>
        <begin position="13"/>
        <end position="68"/>
    </location>
</feature>
<evidence type="ECO:0000256" key="3">
    <source>
        <dbReference type="ARBA" id="ARBA00022741"/>
    </source>
</evidence>